<accession>A0ABW5H304</accession>
<dbReference type="InterPro" id="IPR036894">
    <property type="entry name" value="YbaB-like_sf"/>
</dbReference>
<proteinExistence type="predicted"/>
<dbReference type="InterPro" id="IPR004401">
    <property type="entry name" value="YbaB/EbfC"/>
</dbReference>
<keyword evidence="2" id="KW-1185">Reference proteome</keyword>
<dbReference type="Pfam" id="PF02575">
    <property type="entry name" value="YbaB_DNA_bd"/>
    <property type="match status" value="1"/>
</dbReference>
<protein>
    <submittedName>
        <fullName evidence="1">YbaB/EbfC family nucleoid-associated protein</fullName>
    </submittedName>
</protein>
<dbReference type="Proteomes" id="UP001597483">
    <property type="component" value="Unassembled WGS sequence"/>
</dbReference>
<dbReference type="EMBL" id="JBHUKS010000006">
    <property type="protein sequence ID" value="MFD2467647.1"/>
    <property type="molecule type" value="Genomic_DNA"/>
</dbReference>
<sequence length="95" mass="9863">MDDHAYWQGIADGLRALRDGLPDIRGEAGSPDGLVHATVGGRGELLALDLDPRIYRLGDSHAVAHTITEAVRAAGVAAAGRVGELTTRLLPGDPS</sequence>
<gene>
    <name evidence="1" type="ORF">ACFSVL_09605</name>
</gene>
<name>A0ABW5H304_9PSEU</name>
<reference evidence="2" key="1">
    <citation type="journal article" date="2019" name="Int. J. Syst. Evol. Microbiol.">
        <title>The Global Catalogue of Microorganisms (GCM) 10K type strain sequencing project: providing services to taxonomists for standard genome sequencing and annotation.</title>
        <authorList>
            <consortium name="The Broad Institute Genomics Platform"/>
            <consortium name="The Broad Institute Genome Sequencing Center for Infectious Disease"/>
            <person name="Wu L."/>
            <person name="Ma J."/>
        </authorList>
    </citation>
    <scope>NUCLEOTIDE SEQUENCE [LARGE SCALE GENOMIC DNA]</scope>
    <source>
        <strain evidence="2">CGMCC 4.7641</strain>
    </source>
</reference>
<dbReference type="SUPFAM" id="SSF82607">
    <property type="entry name" value="YbaB-like"/>
    <property type="match status" value="1"/>
</dbReference>
<dbReference type="RefSeq" id="WP_378302559.1">
    <property type="nucleotide sequence ID" value="NZ_JBHUKS010000006.1"/>
</dbReference>
<dbReference type="Gene3D" id="3.30.1310.10">
    <property type="entry name" value="Nucleoid-associated protein YbaB-like domain"/>
    <property type="match status" value="1"/>
</dbReference>
<comment type="caution">
    <text evidence="1">The sequence shown here is derived from an EMBL/GenBank/DDBJ whole genome shotgun (WGS) entry which is preliminary data.</text>
</comment>
<evidence type="ECO:0000313" key="2">
    <source>
        <dbReference type="Proteomes" id="UP001597483"/>
    </source>
</evidence>
<organism evidence="1 2">
    <name type="scientific">Amycolatopsis silviterrae</name>
    <dbReference type="NCBI Taxonomy" id="1656914"/>
    <lineage>
        <taxon>Bacteria</taxon>
        <taxon>Bacillati</taxon>
        <taxon>Actinomycetota</taxon>
        <taxon>Actinomycetes</taxon>
        <taxon>Pseudonocardiales</taxon>
        <taxon>Pseudonocardiaceae</taxon>
        <taxon>Amycolatopsis</taxon>
    </lineage>
</organism>
<evidence type="ECO:0000313" key="1">
    <source>
        <dbReference type="EMBL" id="MFD2467647.1"/>
    </source>
</evidence>